<dbReference type="EMBL" id="LT882678">
    <property type="protein sequence ID" value="SMY22331.1"/>
    <property type="molecule type" value="Genomic_DNA"/>
</dbReference>
<keyword evidence="2" id="KW-1133">Transmembrane helix</keyword>
<accession>A0A1Y6LIJ6</accession>
<reference evidence="3 4" key="1">
    <citation type="submission" date="2016-10" db="EMBL/GenBank/DDBJ databases">
        <authorList>
            <person name="Varghese N."/>
        </authorList>
    </citation>
    <scope>NUCLEOTIDE SEQUENCE [LARGE SCALE GENOMIC DNA]</scope>
</reference>
<keyword evidence="2" id="KW-0472">Membrane</keyword>
<organism evidence="3 4">
    <name type="scientific">Zymoseptoria tritici ST99CH_1A5</name>
    <dbReference type="NCBI Taxonomy" id="1276529"/>
    <lineage>
        <taxon>Eukaryota</taxon>
        <taxon>Fungi</taxon>
        <taxon>Dikarya</taxon>
        <taxon>Ascomycota</taxon>
        <taxon>Pezizomycotina</taxon>
        <taxon>Dothideomycetes</taxon>
        <taxon>Dothideomycetidae</taxon>
        <taxon>Mycosphaerellales</taxon>
        <taxon>Mycosphaerellaceae</taxon>
        <taxon>Zymoseptoria</taxon>
    </lineage>
</organism>
<sequence>MSSAAQFPNRFCPRGNRLHRTESLRHSDSETSPLSHDQDESQASASISDHPPSQTPFAASVGPGRTPLEAQDDGAHHAPDPPDSDDGPDESDGGYTIQVDRTPPPPGSQPRTVEEVRLRNSLAALQDNLNTSTALVNNLRARDAFHRHDRTAKKAEWKRICQRRDEAMGKARRAVQRERRMKLALAVLLGLVLVGCVGLGFVAWVQGPEREYVRRRREEILWQ</sequence>
<keyword evidence="2" id="KW-0812">Transmembrane</keyword>
<evidence type="ECO:0000313" key="3">
    <source>
        <dbReference type="EMBL" id="SMY22331.1"/>
    </source>
</evidence>
<evidence type="ECO:0000313" key="4">
    <source>
        <dbReference type="Proteomes" id="UP000215453"/>
    </source>
</evidence>
<feature type="compositionally biased region" description="Polar residues" evidence="1">
    <location>
        <begin position="30"/>
        <end position="57"/>
    </location>
</feature>
<feature type="region of interest" description="Disordered" evidence="1">
    <location>
        <begin position="1"/>
        <end position="112"/>
    </location>
</feature>
<feature type="compositionally biased region" description="Basic and acidic residues" evidence="1">
    <location>
        <begin position="19"/>
        <end position="29"/>
    </location>
</feature>
<feature type="transmembrane region" description="Helical" evidence="2">
    <location>
        <begin position="183"/>
        <end position="205"/>
    </location>
</feature>
<gene>
    <name evidence="3" type="ORF">ZT1A5_G3770</name>
</gene>
<evidence type="ECO:0000256" key="1">
    <source>
        <dbReference type="SAM" id="MobiDB-lite"/>
    </source>
</evidence>
<dbReference type="AlphaFoldDB" id="A0A1Y6LIJ6"/>
<proteinExistence type="predicted"/>
<name>A0A1Y6LIJ6_ZYMTR</name>
<protein>
    <submittedName>
        <fullName evidence="3">Uncharacterized protein</fullName>
    </submittedName>
</protein>
<feature type="compositionally biased region" description="Acidic residues" evidence="1">
    <location>
        <begin position="82"/>
        <end position="92"/>
    </location>
</feature>
<dbReference type="Proteomes" id="UP000215453">
    <property type="component" value="Chromosome 3"/>
</dbReference>
<evidence type="ECO:0000256" key="2">
    <source>
        <dbReference type="SAM" id="Phobius"/>
    </source>
</evidence>